<keyword evidence="4" id="KW-0443">Lipid metabolism</keyword>
<dbReference type="PROSITE" id="PS50035">
    <property type="entry name" value="PLD"/>
    <property type="match status" value="2"/>
</dbReference>
<evidence type="ECO:0000313" key="7">
    <source>
        <dbReference type="EMBL" id="KLO07761.1"/>
    </source>
</evidence>
<evidence type="ECO:0000313" key="8">
    <source>
        <dbReference type="Proteomes" id="UP000053477"/>
    </source>
</evidence>
<dbReference type="GO" id="GO:0009395">
    <property type="term" value="P:phospholipid catabolic process"/>
    <property type="evidence" value="ECO:0007669"/>
    <property type="project" value="TreeGrafter"/>
</dbReference>
<gene>
    <name evidence="7" type="ORF">SCHPADRAFT_909193</name>
</gene>
<keyword evidence="2 5" id="KW-0378">Hydrolase</keyword>
<dbReference type="SUPFAM" id="SSF56024">
    <property type="entry name" value="Phospholipase D/nuclease"/>
    <property type="match status" value="2"/>
</dbReference>
<dbReference type="AlphaFoldDB" id="A0A0H2RSD6"/>
<feature type="domain" description="PLD phosphodiesterase" evidence="6">
    <location>
        <begin position="644"/>
        <end position="671"/>
    </location>
</feature>
<dbReference type="CDD" id="cd09138">
    <property type="entry name" value="PLDc_vPLD1_2_yPLD_like_1"/>
    <property type="match status" value="1"/>
</dbReference>
<dbReference type="SMART" id="SM00155">
    <property type="entry name" value="PLDc"/>
    <property type="match status" value="2"/>
</dbReference>
<dbReference type="InParanoid" id="A0A0H2RSD6"/>
<comment type="catalytic activity">
    <reaction evidence="5">
        <text>a 1,2-diacyl-sn-glycero-3-phosphocholine + H2O = a 1,2-diacyl-sn-glycero-3-phosphate + choline + H(+)</text>
        <dbReference type="Rhea" id="RHEA:14445"/>
        <dbReference type="ChEBI" id="CHEBI:15354"/>
        <dbReference type="ChEBI" id="CHEBI:15377"/>
        <dbReference type="ChEBI" id="CHEBI:15378"/>
        <dbReference type="ChEBI" id="CHEBI:57643"/>
        <dbReference type="ChEBI" id="CHEBI:58608"/>
        <dbReference type="EC" id="3.1.4.4"/>
    </reaction>
</comment>
<feature type="domain" description="PLD phosphodiesterase" evidence="6">
    <location>
        <begin position="192"/>
        <end position="219"/>
    </location>
</feature>
<dbReference type="InterPro" id="IPR015679">
    <property type="entry name" value="PLipase_D_fam"/>
</dbReference>
<protein>
    <recommendedName>
        <fullName evidence="5">Phospholipase</fullName>
        <ecNumber evidence="5">3.1.4.4</ecNumber>
    </recommendedName>
</protein>
<accession>A0A0H2RSD6</accession>
<name>A0A0H2RSD6_9AGAM</name>
<sequence length="859" mass="99808">MSFLKKIHNAIDKADLKDLVDKTKVMNFVDKGLQHTEATIQGFLNPNRRHDDPIEKEHDQIRAEIRALHRFDSFATERTQNFVKWHVDGHDYMYALSEMIDSAQEVIFILDWWLSPELYLRRPPAYNYEWRLDRLLKKKAEQGVKICVVVYKEVTQTMSMSSHHTKETLEALHPNIACMRHPDHIGSKDDVEFWSHHEKVVVVDNHRACIGGLDLCYGRWDTNTHPLADVHPTHWNRTLFPGQDYNNARVLDFQKVDKFVSNAVSILETPRMPWHDVHMTLTGEVVLDIVQHFVERWNEVKKRKYKTDDRFLWLAFPHKTEVAPNEAIVRHPHREAWHQMGHRFKERFHLTYGEEPERDPVRYPPPPTGTCRVQVVRSVSDWSHGVLTEHSIQNAYCQLIREANHFVYIENQFFISNTGDYGPVKNRIAQALVERILDAARNGQKFKVVVFLPEVPGFAGNIHDETSIKIIMAAQYRTMNRGGHSIYEEIRNAGFEPSDYIRFYHLRAYDRINAPYPSYIKQMEDQSGVKFHEAQVAMAREWIGNPFEGVSTQKTVSIKVPDENAEGVVITKDTKAKDEEVPLPQSDEEARLIVKRFEEGANNLRGDEDVSDTVAQHMLSDRTSLLEEKWLGTEDEERSAYVSELLYIHSKVMIVDDRRVIMGSANINDRSQKGDGDSEIALVVEDDDMIETTMNGQRYMAARFAATLRRKLYKEHLGLIRPQMVEKKHEEVTSFMKPSPFQNDDETCTREDQIVADPLSDDTNRLLNETAKRNRDIFTEVFRPVPSNLVRDWKAYENYVPKVKVGHVVPEIPINRVKERLSEVRGAVVECPLDFLIDVDDFVKNRDWDGLNPTLPIYI</sequence>
<dbReference type="Proteomes" id="UP000053477">
    <property type="component" value="Unassembled WGS sequence"/>
</dbReference>
<dbReference type="PANTHER" id="PTHR18896:SF186">
    <property type="entry name" value="PHOSPHOLIPASE D"/>
    <property type="match status" value="1"/>
</dbReference>
<evidence type="ECO:0000256" key="4">
    <source>
        <dbReference type="ARBA" id="ARBA00023098"/>
    </source>
</evidence>
<dbReference type="CDD" id="cd09141">
    <property type="entry name" value="PLDc_vPLD1_2_yPLD_like_2"/>
    <property type="match status" value="1"/>
</dbReference>
<dbReference type="Gene3D" id="3.30.870.10">
    <property type="entry name" value="Endonuclease Chain A"/>
    <property type="match status" value="3"/>
</dbReference>
<evidence type="ECO:0000256" key="5">
    <source>
        <dbReference type="PIRNR" id="PIRNR009376"/>
    </source>
</evidence>
<dbReference type="InterPro" id="IPR001736">
    <property type="entry name" value="PLipase_D/transphosphatidylase"/>
</dbReference>
<organism evidence="7 8">
    <name type="scientific">Schizopora paradoxa</name>
    <dbReference type="NCBI Taxonomy" id="27342"/>
    <lineage>
        <taxon>Eukaryota</taxon>
        <taxon>Fungi</taxon>
        <taxon>Dikarya</taxon>
        <taxon>Basidiomycota</taxon>
        <taxon>Agaricomycotina</taxon>
        <taxon>Agaricomycetes</taxon>
        <taxon>Hymenochaetales</taxon>
        <taxon>Schizoporaceae</taxon>
        <taxon>Schizopora</taxon>
    </lineage>
</organism>
<evidence type="ECO:0000256" key="1">
    <source>
        <dbReference type="ARBA" id="ARBA00022737"/>
    </source>
</evidence>
<dbReference type="EMBL" id="KQ086122">
    <property type="protein sequence ID" value="KLO07761.1"/>
    <property type="molecule type" value="Genomic_DNA"/>
</dbReference>
<reference evidence="7 8" key="1">
    <citation type="submission" date="2015-04" db="EMBL/GenBank/DDBJ databases">
        <title>Complete genome sequence of Schizopora paradoxa KUC8140, a cosmopolitan wood degrader in East Asia.</title>
        <authorList>
            <consortium name="DOE Joint Genome Institute"/>
            <person name="Min B."/>
            <person name="Park H."/>
            <person name="Jang Y."/>
            <person name="Kim J.-J."/>
            <person name="Kim K.H."/>
            <person name="Pangilinan J."/>
            <person name="Lipzen A."/>
            <person name="Riley R."/>
            <person name="Grigoriev I.V."/>
            <person name="Spatafora J.W."/>
            <person name="Choi I.-G."/>
        </authorList>
    </citation>
    <scope>NUCLEOTIDE SEQUENCE [LARGE SCALE GENOMIC DNA]</scope>
    <source>
        <strain evidence="7 8">KUC8140</strain>
    </source>
</reference>
<dbReference type="InterPro" id="IPR025202">
    <property type="entry name" value="PLD-like_dom"/>
</dbReference>
<evidence type="ECO:0000256" key="3">
    <source>
        <dbReference type="ARBA" id="ARBA00022963"/>
    </source>
</evidence>
<keyword evidence="1" id="KW-0677">Repeat</keyword>
<dbReference type="PIRSF" id="PIRSF009376">
    <property type="entry name" value="Phospholipase_D_euk"/>
    <property type="match status" value="1"/>
</dbReference>
<evidence type="ECO:0000256" key="2">
    <source>
        <dbReference type="ARBA" id="ARBA00022801"/>
    </source>
</evidence>
<dbReference type="PANTHER" id="PTHR18896">
    <property type="entry name" value="PHOSPHOLIPASE D"/>
    <property type="match status" value="1"/>
</dbReference>
<dbReference type="Pfam" id="PF13091">
    <property type="entry name" value="PLDc_2"/>
    <property type="match status" value="1"/>
</dbReference>
<keyword evidence="3 5" id="KW-0442">Lipid degradation</keyword>
<dbReference type="GO" id="GO:0004630">
    <property type="term" value="F:phospholipase D activity"/>
    <property type="evidence" value="ECO:0007669"/>
    <property type="project" value="UniProtKB-UniRule"/>
</dbReference>
<dbReference type="GO" id="GO:0006654">
    <property type="term" value="P:phosphatidic acid biosynthetic process"/>
    <property type="evidence" value="ECO:0007669"/>
    <property type="project" value="InterPro"/>
</dbReference>
<dbReference type="InterPro" id="IPR016555">
    <property type="entry name" value="PLipase_D_euk"/>
</dbReference>
<dbReference type="GO" id="GO:0035556">
    <property type="term" value="P:intracellular signal transduction"/>
    <property type="evidence" value="ECO:0007669"/>
    <property type="project" value="InterPro"/>
</dbReference>
<proteinExistence type="inferred from homology"/>
<comment type="similarity">
    <text evidence="5">Belongs to the phospholipase D family.</text>
</comment>
<dbReference type="Pfam" id="PF00614">
    <property type="entry name" value="PLDc"/>
    <property type="match status" value="1"/>
</dbReference>
<dbReference type="EC" id="3.1.4.4" evidence="5"/>
<keyword evidence="8" id="KW-1185">Reference proteome</keyword>
<dbReference type="OrthoDB" id="14911at2759"/>
<dbReference type="STRING" id="27342.A0A0H2RSD6"/>
<evidence type="ECO:0000259" key="6">
    <source>
        <dbReference type="PROSITE" id="PS50035"/>
    </source>
</evidence>